<dbReference type="EMBL" id="VUJU01002825">
    <property type="protein sequence ID" value="KAF0759970.1"/>
    <property type="molecule type" value="Genomic_DNA"/>
</dbReference>
<reference evidence="1 2" key="1">
    <citation type="submission" date="2019-08" db="EMBL/GenBank/DDBJ databases">
        <title>Whole genome of Aphis craccivora.</title>
        <authorList>
            <person name="Voronova N.V."/>
            <person name="Shulinski R.S."/>
            <person name="Bandarenka Y.V."/>
            <person name="Zhorov D.G."/>
            <person name="Warner D."/>
        </authorList>
    </citation>
    <scope>NUCLEOTIDE SEQUENCE [LARGE SCALE GENOMIC DNA]</scope>
    <source>
        <strain evidence="1">180601</strain>
        <tissue evidence="1">Whole Body</tissue>
    </source>
</reference>
<accession>A0A6G0YQZ8</accession>
<sequence length="125" mass="13554">MSEMTSLFVSSRTSDTSYTLNAIVTPRVTVDLPIKKCSVSTWTHFKDVSLADPNFHIPGRIDLLLGAEVFMDSIQNGKISGPANTPTFQNSKFGRTVHGTSEMQSNQQIQVPSTASFVITSCAIA</sequence>
<dbReference type="OrthoDB" id="6624421at2759"/>
<comment type="caution">
    <text evidence="1">The sequence shown here is derived from an EMBL/GenBank/DDBJ whole genome shotgun (WGS) entry which is preliminary data.</text>
</comment>
<proteinExistence type="predicted"/>
<evidence type="ECO:0000313" key="2">
    <source>
        <dbReference type="Proteomes" id="UP000478052"/>
    </source>
</evidence>
<evidence type="ECO:0000313" key="1">
    <source>
        <dbReference type="EMBL" id="KAF0759970.1"/>
    </source>
</evidence>
<dbReference type="Proteomes" id="UP000478052">
    <property type="component" value="Unassembled WGS sequence"/>
</dbReference>
<name>A0A6G0YQZ8_APHCR</name>
<gene>
    <name evidence="1" type="ORF">FWK35_00009832</name>
</gene>
<organism evidence="1 2">
    <name type="scientific">Aphis craccivora</name>
    <name type="common">Cowpea aphid</name>
    <dbReference type="NCBI Taxonomy" id="307492"/>
    <lineage>
        <taxon>Eukaryota</taxon>
        <taxon>Metazoa</taxon>
        <taxon>Ecdysozoa</taxon>
        <taxon>Arthropoda</taxon>
        <taxon>Hexapoda</taxon>
        <taxon>Insecta</taxon>
        <taxon>Pterygota</taxon>
        <taxon>Neoptera</taxon>
        <taxon>Paraneoptera</taxon>
        <taxon>Hemiptera</taxon>
        <taxon>Sternorrhyncha</taxon>
        <taxon>Aphidomorpha</taxon>
        <taxon>Aphidoidea</taxon>
        <taxon>Aphididae</taxon>
        <taxon>Aphidini</taxon>
        <taxon>Aphis</taxon>
        <taxon>Aphis</taxon>
    </lineage>
</organism>
<keyword evidence="2" id="KW-1185">Reference proteome</keyword>
<dbReference type="AlphaFoldDB" id="A0A6G0YQZ8"/>
<protein>
    <submittedName>
        <fullName evidence="1">DUF1758 domain-containing protein</fullName>
    </submittedName>
</protein>